<accession>A0ABW7WEL2</accession>
<evidence type="ECO:0000313" key="1">
    <source>
        <dbReference type="EMBL" id="MFI2320439.1"/>
    </source>
</evidence>
<comment type="caution">
    <text evidence="1">The sequence shown here is derived from an EMBL/GenBank/DDBJ whole genome shotgun (WGS) entry which is preliminary data.</text>
</comment>
<keyword evidence="2" id="KW-1185">Reference proteome</keyword>
<organism evidence="1 2">
    <name type="scientific">Nocardia beijingensis</name>
    <dbReference type="NCBI Taxonomy" id="95162"/>
    <lineage>
        <taxon>Bacteria</taxon>
        <taxon>Bacillati</taxon>
        <taxon>Actinomycetota</taxon>
        <taxon>Actinomycetes</taxon>
        <taxon>Mycobacteriales</taxon>
        <taxon>Nocardiaceae</taxon>
        <taxon>Nocardia</taxon>
    </lineage>
</organism>
<evidence type="ECO:0000313" key="2">
    <source>
        <dbReference type="Proteomes" id="UP001611450"/>
    </source>
</evidence>
<gene>
    <name evidence="1" type="ORF">ACH47G_08110</name>
</gene>
<reference evidence="1 2" key="1">
    <citation type="submission" date="2024-10" db="EMBL/GenBank/DDBJ databases">
        <title>The Natural Products Discovery Center: Release of the First 8490 Sequenced Strains for Exploring Actinobacteria Biosynthetic Diversity.</title>
        <authorList>
            <person name="Kalkreuter E."/>
            <person name="Kautsar S.A."/>
            <person name="Yang D."/>
            <person name="Bader C.D."/>
            <person name="Teijaro C.N."/>
            <person name="Fluegel L."/>
            <person name="Davis C.M."/>
            <person name="Simpson J.R."/>
            <person name="Lauterbach L."/>
            <person name="Steele A.D."/>
            <person name="Gui C."/>
            <person name="Meng S."/>
            <person name="Li G."/>
            <person name="Viehrig K."/>
            <person name="Ye F."/>
            <person name="Su P."/>
            <person name="Kiefer A.F."/>
            <person name="Nichols A."/>
            <person name="Cepeda A.J."/>
            <person name="Yan W."/>
            <person name="Fan B."/>
            <person name="Jiang Y."/>
            <person name="Adhikari A."/>
            <person name="Zheng C.-J."/>
            <person name="Schuster L."/>
            <person name="Cowan T.M."/>
            <person name="Smanski M.J."/>
            <person name="Chevrette M.G."/>
            <person name="De Carvalho L.P.S."/>
            <person name="Shen B."/>
        </authorList>
    </citation>
    <scope>NUCLEOTIDE SEQUENCE [LARGE SCALE GENOMIC DNA]</scope>
    <source>
        <strain evidence="1 2">NPDC019626</strain>
    </source>
</reference>
<protein>
    <submittedName>
        <fullName evidence="1">Uncharacterized protein</fullName>
    </submittedName>
</protein>
<dbReference type="EMBL" id="JBIRXV010000001">
    <property type="protein sequence ID" value="MFI2320439.1"/>
    <property type="molecule type" value="Genomic_DNA"/>
</dbReference>
<name>A0ABW7WEL2_9NOCA</name>
<dbReference type="RefSeq" id="WP_396946338.1">
    <property type="nucleotide sequence ID" value="NZ_JBIRXV010000001.1"/>
</dbReference>
<dbReference type="Proteomes" id="UP001611450">
    <property type="component" value="Unassembled WGS sequence"/>
</dbReference>
<proteinExistence type="predicted"/>
<sequence length="41" mass="4427">MSAMIVVVAFVCCALVIRALAAREQAPTPLPVVIETDDAWR</sequence>